<dbReference type="InterPro" id="IPR051690">
    <property type="entry name" value="PseI-like"/>
</dbReference>
<dbReference type="InterPro" id="IPR057736">
    <property type="entry name" value="SAF_PseI/NeuA/NeuB"/>
</dbReference>
<evidence type="ECO:0000313" key="2">
    <source>
        <dbReference type="EMBL" id="PXW91996.1"/>
    </source>
</evidence>
<dbReference type="Proteomes" id="UP000247922">
    <property type="component" value="Unassembled WGS sequence"/>
</dbReference>
<dbReference type="OrthoDB" id="9814210at2"/>
<comment type="caution">
    <text evidence="2">The sequence shown here is derived from an EMBL/GenBank/DDBJ whole genome shotgun (WGS) entry which is preliminary data.</text>
</comment>
<proteinExistence type="predicted"/>
<evidence type="ECO:0000313" key="3">
    <source>
        <dbReference type="Proteomes" id="UP000247922"/>
    </source>
</evidence>
<gene>
    <name evidence="2" type="ORF">DES38_10311</name>
</gene>
<accession>A0A2V3WFF0</accession>
<dbReference type="InterPro" id="IPR036732">
    <property type="entry name" value="AFP_Neu5c_C_sf"/>
</dbReference>
<dbReference type="Gene3D" id="3.90.1210.10">
    <property type="entry name" value="Antifreeze-like/N-acetylneuraminic acid synthase C-terminal domain"/>
    <property type="match status" value="1"/>
</dbReference>
<reference evidence="2 3" key="1">
    <citation type="submission" date="2018-05" db="EMBL/GenBank/DDBJ databases">
        <title>Genomic Encyclopedia of Type Strains, Phase IV (KMG-IV): sequencing the most valuable type-strain genomes for metagenomic binning, comparative biology and taxonomic classification.</title>
        <authorList>
            <person name="Goeker M."/>
        </authorList>
    </citation>
    <scope>NUCLEOTIDE SEQUENCE [LARGE SCALE GENOMIC DNA]</scope>
    <source>
        <strain evidence="2 3">DSM 22440</strain>
    </source>
</reference>
<evidence type="ECO:0000259" key="1">
    <source>
        <dbReference type="PROSITE" id="PS50844"/>
    </source>
</evidence>
<dbReference type="InterPro" id="IPR013974">
    <property type="entry name" value="SAF"/>
</dbReference>
<dbReference type="InterPro" id="IPR020007">
    <property type="entry name" value="NeuB/NeuA"/>
</dbReference>
<dbReference type="Gene3D" id="3.20.20.70">
    <property type="entry name" value="Aldolase class I"/>
    <property type="match status" value="1"/>
</dbReference>
<dbReference type="InterPro" id="IPR006190">
    <property type="entry name" value="SAF_AFP_Neu5Ac"/>
</dbReference>
<dbReference type="GO" id="GO:0047444">
    <property type="term" value="F:N-acylneuraminate-9-phosphate synthase activity"/>
    <property type="evidence" value="ECO:0007669"/>
    <property type="project" value="TreeGrafter"/>
</dbReference>
<dbReference type="AlphaFoldDB" id="A0A2V3WFF0"/>
<protein>
    <submittedName>
        <fullName evidence="2">N-acetylneuraminate synthase</fullName>
    </submittedName>
</protein>
<dbReference type="NCBIfam" id="TIGR03569">
    <property type="entry name" value="NeuB_NnaB"/>
    <property type="match status" value="1"/>
</dbReference>
<dbReference type="SUPFAM" id="SSF51569">
    <property type="entry name" value="Aldolase"/>
    <property type="match status" value="1"/>
</dbReference>
<name>A0A2V3WFF0_9BACI</name>
<dbReference type="PANTHER" id="PTHR42966:SF1">
    <property type="entry name" value="SIALIC ACID SYNTHASE"/>
    <property type="match status" value="1"/>
</dbReference>
<dbReference type="SMART" id="SM00858">
    <property type="entry name" value="SAF"/>
    <property type="match status" value="1"/>
</dbReference>
<dbReference type="CDD" id="cd11615">
    <property type="entry name" value="SAF_NeuB_like"/>
    <property type="match status" value="1"/>
</dbReference>
<dbReference type="SUPFAM" id="SSF51269">
    <property type="entry name" value="AFP III-like domain"/>
    <property type="match status" value="1"/>
</dbReference>
<sequence length="331" mass="36850">MSVFVIAEAGVNHNGSLELAKELVDAAKDAGADCVKFQTFVSKNIVSKNAVKAEYQKQQTEPEESQQDMLKKLELSFDEFVELNEYCKSKSIEFMSTAFDFDSIDFLDSLEMGTWKIPSGDITNLPYLIKIAKLNKPVILSTGMSTMEDIRSAIKALKENGAAELTVLHCTTEYPTPFEDVNLRAMNTIKEEFDVKVGYSDHTKGIEVPIAAVALGTTVIEKHFTLDRNMEGPDHKASLEPNELKAMVDSIRHIELSLGNGMKQPAKSEKKNMAVARKSIIASKDIKAGEIFTDNNLTVKRPGDGISPMRWFDVIGKYAPRDFEEDELIEL</sequence>
<keyword evidence="3" id="KW-1185">Reference proteome</keyword>
<dbReference type="PROSITE" id="PS50844">
    <property type="entry name" value="AFP_LIKE"/>
    <property type="match status" value="1"/>
</dbReference>
<dbReference type="PANTHER" id="PTHR42966">
    <property type="entry name" value="N-ACETYLNEURAMINATE SYNTHASE"/>
    <property type="match status" value="1"/>
</dbReference>
<dbReference type="Pfam" id="PF03102">
    <property type="entry name" value="NeuB"/>
    <property type="match status" value="1"/>
</dbReference>
<dbReference type="EMBL" id="QJJR01000003">
    <property type="protein sequence ID" value="PXW91996.1"/>
    <property type="molecule type" value="Genomic_DNA"/>
</dbReference>
<organism evidence="2 3">
    <name type="scientific">Streptohalobacillus salinus</name>
    <dbReference type="NCBI Taxonomy" id="621096"/>
    <lineage>
        <taxon>Bacteria</taxon>
        <taxon>Bacillati</taxon>
        <taxon>Bacillota</taxon>
        <taxon>Bacilli</taxon>
        <taxon>Bacillales</taxon>
        <taxon>Bacillaceae</taxon>
        <taxon>Streptohalobacillus</taxon>
    </lineage>
</organism>
<dbReference type="RefSeq" id="WP_110250632.1">
    <property type="nucleotide sequence ID" value="NZ_QJJR01000003.1"/>
</dbReference>
<dbReference type="Pfam" id="PF08666">
    <property type="entry name" value="SAF"/>
    <property type="match status" value="1"/>
</dbReference>
<feature type="domain" description="AFP-like" evidence="1">
    <location>
        <begin position="279"/>
        <end position="331"/>
    </location>
</feature>
<dbReference type="InterPro" id="IPR013785">
    <property type="entry name" value="Aldolase_TIM"/>
</dbReference>
<dbReference type="InterPro" id="IPR013132">
    <property type="entry name" value="PseI/NeuA/B-like_N"/>
</dbReference>
<dbReference type="GO" id="GO:0016051">
    <property type="term" value="P:carbohydrate biosynthetic process"/>
    <property type="evidence" value="ECO:0007669"/>
    <property type="project" value="InterPro"/>
</dbReference>